<feature type="compositionally biased region" description="Low complexity" evidence="1">
    <location>
        <begin position="223"/>
        <end position="253"/>
    </location>
</feature>
<evidence type="ECO:0000313" key="3">
    <source>
        <dbReference type="Proteomes" id="UP000664169"/>
    </source>
</evidence>
<protein>
    <recommendedName>
        <fullName evidence="4">Osmotin, thaumatin-like protein</fullName>
    </recommendedName>
</protein>
<feature type="compositionally biased region" description="Pro residues" evidence="1">
    <location>
        <begin position="254"/>
        <end position="271"/>
    </location>
</feature>
<gene>
    <name evidence="2" type="ORF">GOMPHAMPRED_005509</name>
</gene>
<accession>A0A8H3IWK2</accession>
<feature type="region of interest" description="Disordered" evidence="1">
    <location>
        <begin position="201"/>
        <end position="272"/>
    </location>
</feature>
<evidence type="ECO:0000256" key="1">
    <source>
        <dbReference type="SAM" id="MobiDB-lite"/>
    </source>
</evidence>
<evidence type="ECO:0008006" key="4">
    <source>
        <dbReference type="Google" id="ProtNLM"/>
    </source>
</evidence>
<evidence type="ECO:0000313" key="2">
    <source>
        <dbReference type="EMBL" id="CAF9929829.1"/>
    </source>
</evidence>
<name>A0A8H3IWK2_9LECA</name>
<dbReference type="AlphaFoldDB" id="A0A8H3IWK2"/>
<reference evidence="2" key="1">
    <citation type="submission" date="2021-03" db="EMBL/GenBank/DDBJ databases">
        <authorList>
            <person name="Tagirdzhanova G."/>
        </authorList>
    </citation>
    <scope>NUCLEOTIDE SEQUENCE</scope>
</reference>
<dbReference type="InterPro" id="IPR006771">
    <property type="entry name" value="CetA-like"/>
</dbReference>
<dbReference type="Pfam" id="PF04681">
    <property type="entry name" value="Bys1"/>
    <property type="match status" value="1"/>
</dbReference>
<comment type="caution">
    <text evidence="2">The sequence shown here is derived from an EMBL/GenBank/DDBJ whole genome shotgun (WGS) entry which is preliminary data.</text>
</comment>
<proteinExistence type="predicted"/>
<sequence>MFTLPANTPHIGYSEPFRYAGQYEGVSLKVAPYYFGDGQLPPPSLNITQLEYTVPPPQNNDPSIYYDLSMVNGNALMGIPFTYSPSNPGAVPQCMAGSCSGSYETCTDGYNGAYDDWNTHACPKEQDIIFTFCDGNAQQPLIVPTGKVTMDQFNGLKMLSKREAETGADSDPFAVCYPAGSGDDGVPVYVGLCPDTPATPPAAPPAVAPAPSTTSKPAPPSTPSAVAALQQPAAQAPSSSSSSVAPAATQAPASPAPAAPAPAPAAAPPASPLSHLQLSSLANTGVTCWQSVVGGETCGVAARSLPEKRSAHVHNHRHNHQAFHRRNRIVKSAA</sequence>
<organism evidence="2 3">
    <name type="scientific">Gomphillus americanus</name>
    <dbReference type="NCBI Taxonomy" id="1940652"/>
    <lineage>
        <taxon>Eukaryota</taxon>
        <taxon>Fungi</taxon>
        <taxon>Dikarya</taxon>
        <taxon>Ascomycota</taxon>
        <taxon>Pezizomycotina</taxon>
        <taxon>Lecanoromycetes</taxon>
        <taxon>OSLEUM clade</taxon>
        <taxon>Ostropomycetidae</taxon>
        <taxon>Ostropales</taxon>
        <taxon>Graphidaceae</taxon>
        <taxon>Gomphilloideae</taxon>
        <taxon>Gomphillus</taxon>
    </lineage>
</organism>
<dbReference type="EMBL" id="CAJPDQ010000033">
    <property type="protein sequence ID" value="CAF9929829.1"/>
    <property type="molecule type" value="Genomic_DNA"/>
</dbReference>
<dbReference type="Proteomes" id="UP000664169">
    <property type="component" value="Unassembled WGS sequence"/>
</dbReference>
<keyword evidence="3" id="KW-1185">Reference proteome</keyword>
<dbReference type="OrthoDB" id="3682664at2759"/>